<organism evidence="2 3">
    <name type="scientific">Paramecium sonneborni</name>
    <dbReference type="NCBI Taxonomy" id="65129"/>
    <lineage>
        <taxon>Eukaryota</taxon>
        <taxon>Sar</taxon>
        <taxon>Alveolata</taxon>
        <taxon>Ciliophora</taxon>
        <taxon>Intramacronucleata</taxon>
        <taxon>Oligohymenophorea</taxon>
        <taxon>Peniculida</taxon>
        <taxon>Parameciidae</taxon>
        <taxon>Paramecium</taxon>
    </lineage>
</organism>
<protein>
    <recommendedName>
        <fullName evidence="1">PX domain-containing protein</fullName>
    </recommendedName>
</protein>
<dbReference type="Proteomes" id="UP000692954">
    <property type="component" value="Unassembled WGS sequence"/>
</dbReference>
<gene>
    <name evidence="2" type="ORF">PSON_ATCC_30995.1.T0080498</name>
</gene>
<dbReference type="CDD" id="cd06093">
    <property type="entry name" value="PX_domain"/>
    <property type="match status" value="1"/>
</dbReference>
<dbReference type="AlphaFoldDB" id="A0A8S1KH32"/>
<dbReference type="EMBL" id="CAJJDN010000008">
    <property type="protein sequence ID" value="CAD8054840.1"/>
    <property type="molecule type" value="Genomic_DNA"/>
</dbReference>
<proteinExistence type="predicted"/>
<comment type="caution">
    <text evidence="2">The sequence shown here is derived from an EMBL/GenBank/DDBJ whole genome shotgun (WGS) entry which is preliminary data.</text>
</comment>
<dbReference type="GO" id="GO:0035091">
    <property type="term" value="F:phosphatidylinositol binding"/>
    <property type="evidence" value="ECO:0007669"/>
    <property type="project" value="InterPro"/>
</dbReference>
<sequence length="392" mass="46683">MDQYEEGYDKKEIEVLVCDPIVKKDGLKNYVVYTLKGQDQDGNFEVVRRFNEFDCFRTTLQIRWPGCYIPPLPIKKPVGNMDQKFIDERMHYLNLFMIKMATINHLWYSDECKLFIRGNGDIEKQLIAFQKPTHRDIIYKYETVFKDFSGKEINDQLLTKIQNFSLFLRRIQPQLETFQQQAKLLVQSRVQCQDNMNLLLDYLMPEYEKNCLTEYVVNPENKLVFVQHNAELYQQYRAANEKSSIDNFALSIKIETRDIDAIIEAIQCKEKYEQIKQNYLSKLCSLSNEKKDIENGKTTLKSLFNSNKEEFIQKTQQQIDNVQIEIEQLTNLCDIITVIIGYYILPKYKQEKEKNYYSLLKQMAQHQVQKAQAERNYWLDLDKNQMFLEVLN</sequence>
<accession>A0A8S1KH32</accession>
<dbReference type="PANTHER" id="PTHR10555:SF170">
    <property type="entry name" value="FI18122P1"/>
    <property type="match status" value="1"/>
</dbReference>
<dbReference type="OrthoDB" id="285533at2759"/>
<evidence type="ECO:0000259" key="1">
    <source>
        <dbReference type="PROSITE" id="PS50195"/>
    </source>
</evidence>
<dbReference type="PROSITE" id="PS50195">
    <property type="entry name" value="PX"/>
    <property type="match status" value="1"/>
</dbReference>
<dbReference type="SMART" id="SM00312">
    <property type="entry name" value="PX"/>
    <property type="match status" value="1"/>
</dbReference>
<reference evidence="2" key="1">
    <citation type="submission" date="2021-01" db="EMBL/GenBank/DDBJ databases">
        <authorList>
            <consortium name="Genoscope - CEA"/>
            <person name="William W."/>
        </authorList>
    </citation>
    <scope>NUCLEOTIDE SEQUENCE</scope>
</reference>
<keyword evidence="3" id="KW-1185">Reference proteome</keyword>
<dbReference type="GO" id="GO:0005768">
    <property type="term" value="C:endosome"/>
    <property type="evidence" value="ECO:0007669"/>
    <property type="project" value="TreeGrafter"/>
</dbReference>
<dbReference type="InterPro" id="IPR001683">
    <property type="entry name" value="PX_dom"/>
</dbReference>
<evidence type="ECO:0000313" key="2">
    <source>
        <dbReference type="EMBL" id="CAD8054840.1"/>
    </source>
</evidence>
<dbReference type="Pfam" id="PF00787">
    <property type="entry name" value="PX"/>
    <property type="match status" value="1"/>
</dbReference>
<name>A0A8S1KH32_9CILI</name>
<feature type="domain" description="PX" evidence="1">
    <location>
        <begin position="11"/>
        <end position="123"/>
    </location>
</feature>
<evidence type="ECO:0000313" key="3">
    <source>
        <dbReference type="Proteomes" id="UP000692954"/>
    </source>
</evidence>
<dbReference type="PANTHER" id="PTHR10555">
    <property type="entry name" value="SORTING NEXIN"/>
    <property type="match status" value="1"/>
</dbReference>